<dbReference type="OMA" id="RKWWIPS"/>
<dbReference type="PANTHER" id="PTHR33287">
    <property type="entry name" value="OS03G0453550 PROTEIN"/>
    <property type="match status" value="1"/>
</dbReference>
<name>A0AA38L1B5_TAXCH</name>
<feature type="transmembrane region" description="Helical" evidence="1">
    <location>
        <begin position="126"/>
        <end position="150"/>
    </location>
</feature>
<gene>
    <name evidence="2" type="ORF">KI387_027054</name>
</gene>
<evidence type="ECO:0000313" key="2">
    <source>
        <dbReference type="EMBL" id="KAH9312019.1"/>
    </source>
</evidence>
<keyword evidence="1" id="KW-0472">Membrane</keyword>
<evidence type="ECO:0000313" key="3">
    <source>
        <dbReference type="Proteomes" id="UP000824469"/>
    </source>
</evidence>
<comment type="caution">
    <text evidence="2">The sequence shown here is derived from an EMBL/GenBank/DDBJ whole genome shotgun (WGS) entry which is preliminary data.</text>
</comment>
<organism evidence="2 3">
    <name type="scientific">Taxus chinensis</name>
    <name type="common">Chinese yew</name>
    <name type="synonym">Taxus wallichiana var. chinensis</name>
    <dbReference type="NCBI Taxonomy" id="29808"/>
    <lineage>
        <taxon>Eukaryota</taxon>
        <taxon>Viridiplantae</taxon>
        <taxon>Streptophyta</taxon>
        <taxon>Embryophyta</taxon>
        <taxon>Tracheophyta</taxon>
        <taxon>Spermatophyta</taxon>
        <taxon>Pinopsida</taxon>
        <taxon>Pinidae</taxon>
        <taxon>Conifers II</taxon>
        <taxon>Cupressales</taxon>
        <taxon>Taxaceae</taxon>
        <taxon>Taxus</taxon>
    </lineage>
</organism>
<accession>A0AA38L1B5</accession>
<keyword evidence="3" id="KW-1185">Reference proteome</keyword>
<protein>
    <submittedName>
        <fullName evidence="2">Uncharacterized protein</fullName>
    </submittedName>
</protein>
<sequence length="295" mass="33447">MASEKCTDVVTSEASVGSDGHHIVEIPVDEDQIKTNPNPCERVDASSPQHPLEEIADSRGHLLLLKLWQREEEVVSRRIESKDSRIESIGTEIFQLICFSFVFHGIVLTLLFTGATHGNADTCERWWIPGTLSFVTSFVLACAIQHKVFVQGNVRKMLQRDKTDLRALNRCIQELRMKGISFDLSKEPQPAKNWKSSSVEIKSGPLRWCSQFSLPVAMTFISGLTLARLKGQYMLADKCLTAKVFSAHFRGEAEVKHMICFPGGWVTTFMTILEFIQASRAKDLQRIYHVWYPMQ</sequence>
<feature type="non-terminal residue" evidence="2">
    <location>
        <position position="295"/>
    </location>
</feature>
<dbReference type="PANTHER" id="PTHR33287:SF3">
    <property type="entry name" value="OS03G0453550 PROTEIN"/>
    <property type="match status" value="1"/>
</dbReference>
<keyword evidence="1" id="KW-1133">Transmembrane helix</keyword>
<feature type="transmembrane region" description="Helical" evidence="1">
    <location>
        <begin position="93"/>
        <end position="114"/>
    </location>
</feature>
<dbReference type="Proteomes" id="UP000824469">
    <property type="component" value="Unassembled WGS sequence"/>
</dbReference>
<evidence type="ECO:0000256" key="1">
    <source>
        <dbReference type="SAM" id="Phobius"/>
    </source>
</evidence>
<reference evidence="2 3" key="1">
    <citation type="journal article" date="2021" name="Nat. Plants">
        <title>The Taxus genome provides insights into paclitaxel biosynthesis.</title>
        <authorList>
            <person name="Xiong X."/>
            <person name="Gou J."/>
            <person name="Liao Q."/>
            <person name="Li Y."/>
            <person name="Zhou Q."/>
            <person name="Bi G."/>
            <person name="Li C."/>
            <person name="Du R."/>
            <person name="Wang X."/>
            <person name="Sun T."/>
            <person name="Guo L."/>
            <person name="Liang H."/>
            <person name="Lu P."/>
            <person name="Wu Y."/>
            <person name="Zhang Z."/>
            <person name="Ro D.K."/>
            <person name="Shang Y."/>
            <person name="Huang S."/>
            <person name="Yan J."/>
        </authorList>
    </citation>
    <scope>NUCLEOTIDE SEQUENCE [LARGE SCALE GENOMIC DNA]</scope>
    <source>
        <strain evidence="2">Ta-2019</strain>
    </source>
</reference>
<dbReference type="EMBL" id="JAHRHJ020000006">
    <property type="protein sequence ID" value="KAH9312019.1"/>
    <property type="molecule type" value="Genomic_DNA"/>
</dbReference>
<keyword evidence="1" id="KW-0812">Transmembrane</keyword>
<dbReference type="AlphaFoldDB" id="A0AA38L1B5"/>
<proteinExistence type="predicted"/>